<dbReference type="FunFam" id="2.30.30.100:FF:000027">
    <property type="entry name" value="U6 snRNA-associated Sm-like protein LSm8"/>
    <property type="match status" value="1"/>
</dbReference>
<sequence>MHVSAQRDFGALRKRDATPLPETSPQGKHEPHAKWTNLSSKACRVKREPRVVVRSLSSGTANTRRDALTTYVDKKVLVVTQDGRVIVGKLMGFDQTTNIILADSIERIFSVDEPVIEEPLGVEIVRGDNITLIGGLDEEADKEIDLSTIRAHPLADVTH</sequence>
<evidence type="ECO:0000256" key="4">
    <source>
        <dbReference type="ARBA" id="ARBA00022728"/>
    </source>
</evidence>
<dbReference type="GO" id="GO:0046540">
    <property type="term" value="C:U4/U6 x U5 tri-snRNP complex"/>
    <property type="evidence" value="ECO:0007669"/>
    <property type="project" value="UniProtKB-UniRule"/>
</dbReference>
<dbReference type="InterPro" id="IPR001163">
    <property type="entry name" value="Sm_dom_euk/arc"/>
</dbReference>
<feature type="domain" description="Sm" evidence="11">
    <location>
        <begin position="63"/>
        <end position="139"/>
    </location>
</feature>
<comment type="caution">
    <text evidence="12">The sequence shown here is derived from an EMBL/GenBank/DDBJ whole genome shotgun (WGS) entry which is preliminary data.</text>
</comment>
<dbReference type="GO" id="GO:0000398">
    <property type="term" value="P:mRNA splicing, via spliceosome"/>
    <property type="evidence" value="ECO:0007669"/>
    <property type="project" value="UniProtKB-UniRule"/>
</dbReference>
<comment type="subcellular location">
    <subcellularLocation>
        <location evidence="1 9">Nucleus</location>
    </subcellularLocation>
</comment>
<evidence type="ECO:0000313" key="12">
    <source>
        <dbReference type="EMBL" id="KAG0656986.1"/>
    </source>
</evidence>
<comment type="function">
    <text evidence="9">Plays role in pre-mRNA splicing as component of the U4/U6-U5 tri-snRNP complex that is involved in spliceosome assembly, and as component of the precatalytic spliceosome (spliceosome B complex). The heptameric LSM2-8 complex binds specifically to the 3'-terminal U-tract of U6 snRNA.</text>
</comment>
<proteinExistence type="inferred from homology"/>
<evidence type="ECO:0000256" key="3">
    <source>
        <dbReference type="ARBA" id="ARBA00022664"/>
    </source>
</evidence>
<evidence type="ECO:0000256" key="7">
    <source>
        <dbReference type="ARBA" id="ARBA00023242"/>
    </source>
</evidence>
<dbReference type="SMART" id="SM00651">
    <property type="entry name" value="Sm"/>
    <property type="match status" value="1"/>
</dbReference>
<keyword evidence="3 9" id="KW-0507">mRNA processing</keyword>
<dbReference type="GO" id="GO:0005688">
    <property type="term" value="C:U6 snRNP"/>
    <property type="evidence" value="ECO:0007669"/>
    <property type="project" value="UniProtKB-UniRule"/>
</dbReference>
<dbReference type="EMBL" id="PUHQ01000088">
    <property type="protein sequence ID" value="KAG0656986.1"/>
    <property type="molecule type" value="Genomic_DNA"/>
</dbReference>
<evidence type="ECO:0000256" key="8">
    <source>
        <dbReference type="ARBA" id="ARBA00023274"/>
    </source>
</evidence>
<dbReference type="PANTHER" id="PTHR15588:SF9">
    <property type="entry name" value="U6 SNRNA-ASSOCIATED SM-LIKE PROTEIN LSM8"/>
    <property type="match status" value="1"/>
</dbReference>
<dbReference type="GO" id="GO:0003729">
    <property type="term" value="F:mRNA binding"/>
    <property type="evidence" value="ECO:0007669"/>
    <property type="project" value="TreeGrafter"/>
</dbReference>
<accession>A0A9P7B3S5</accession>
<dbReference type="InterPro" id="IPR047575">
    <property type="entry name" value="Sm"/>
</dbReference>
<evidence type="ECO:0000256" key="2">
    <source>
        <dbReference type="ARBA" id="ARBA00006850"/>
    </source>
</evidence>
<reference evidence="12 13" key="1">
    <citation type="submission" date="2020-11" db="EMBL/GenBank/DDBJ databases">
        <title>Kefir isolates.</title>
        <authorList>
            <person name="Marcisauskas S."/>
            <person name="Kim Y."/>
            <person name="Blasche S."/>
        </authorList>
    </citation>
    <scope>NUCLEOTIDE SEQUENCE [LARGE SCALE GENOMIC DNA]</scope>
    <source>
        <strain evidence="12 13">KR</strain>
    </source>
</reference>
<dbReference type="InterPro" id="IPR044642">
    <property type="entry name" value="PTHR15588"/>
</dbReference>
<evidence type="ECO:0000256" key="6">
    <source>
        <dbReference type="ARBA" id="ARBA00023187"/>
    </source>
</evidence>
<evidence type="ECO:0000313" key="13">
    <source>
        <dbReference type="Proteomes" id="UP000777482"/>
    </source>
</evidence>
<dbReference type="Pfam" id="PF01423">
    <property type="entry name" value="LSM"/>
    <property type="match status" value="1"/>
</dbReference>
<comment type="similarity">
    <text evidence="2 9">Belongs to the snRNP Sm proteins family.</text>
</comment>
<dbReference type="PROSITE" id="PS52002">
    <property type="entry name" value="SM"/>
    <property type="match status" value="1"/>
</dbReference>
<evidence type="ECO:0000256" key="5">
    <source>
        <dbReference type="ARBA" id="ARBA00022884"/>
    </source>
</evidence>
<organism evidence="12 13">
    <name type="scientific">Rhodotorula mucilaginosa</name>
    <name type="common">Yeast</name>
    <name type="synonym">Rhodotorula rubra</name>
    <dbReference type="NCBI Taxonomy" id="5537"/>
    <lineage>
        <taxon>Eukaryota</taxon>
        <taxon>Fungi</taxon>
        <taxon>Dikarya</taxon>
        <taxon>Basidiomycota</taxon>
        <taxon>Pucciniomycotina</taxon>
        <taxon>Microbotryomycetes</taxon>
        <taxon>Sporidiobolales</taxon>
        <taxon>Sporidiobolaceae</taxon>
        <taxon>Rhodotorula</taxon>
    </lineage>
</organism>
<keyword evidence="6 9" id="KW-0508">mRNA splicing</keyword>
<dbReference type="Proteomes" id="UP000777482">
    <property type="component" value="Unassembled WGS sequence"/>
</dbReference>
<dbReference type="OrthoDB" id="10263346at2759"/>
<gene>
    <name evidence="9" type="primary">LSM8</name>
    <name evidence="12" type="ORF">C6P46_006732</name>
</gene>
<keyword evidence="4 9" id="KW-0747">Spliceosome</keyword>
<evidence type="ECO:0000256" key="10">
    <source>
        <dbReference type="SAM" id="MobiDB-lite"/>
    </source>
</evidence>
<evidence type="ECO:0000256" key="9">
    <source>
        <dbReference type="RuleBase" id="RU365048"/>
    </source>
</evidence>
<keyword evidence="7 9" id="KW-0539">Nucleus</keyword>
<protein>
    <recommendedName>
        <fullName evidence="9">LSM2-LSM8 complex subunit LSM8</fullName>
    </recommendedName>
</protein>
<dbReference type="CDD" id="cd01727">
    <property type="entry name" value="LSm8"/>
    <property type="match status" value="1"/>
</dbReference>
<dbReference type="PANTHER" id="PTHR15588">
    <property type="entry name" value="LSM1"/>
    <property type="match status" value="1"/>
</dbReference>
<dbReference type="AlphaFoldDB" id="A0A9P7B3S5"/>
<name>A0A9P7B3S5_RHOMI</name>
<comment type="subunit">
    <text evidence="9">LSm subunits form a heteromer with a doughnut shape.</text>
</comment>
<keyword evidence="13" id="KW-1185">Reference proteome</keyword>
<keyword evidence="5 9" id="KW-0694">RNA-binding</keyword>
<keyword evidence="8 9" id="KW-0687">Ribonucleoprotein</keyword>
<evidence type="ECO:0000259" key="11">
    <source>
        <dbReference type="PROSITE" id="PS52002"/>
    </source>
</evidence>
<evidence type="ECO:0000256" key="1">
    <source>
        <dbReference type="ARBA" id="ARBA00004123"/>
    </source>
</evidence>
<feature type="region of interest" description="Disordered" evidence="10">
    <location>
        <begin position="1"/>
        <end position="40"/>
    </location>
</feature>
<dbReference type="GO" id="GO:0071011">
    <property type="term" value="C:precatalytic spliceosome"/>
    <property type="evidence" value="ECO:0007669"/>
    <property type="project" value="TreeGrafter"/>
</dbReference>
<dbReference type="InterPro" id="IPR034103">
    <property type="entry name" value="Lsm8"/>
</dbReference>
<dbReference type="InterPro" id="IPR010920">
    <property type="entry name" value="LSM_dom_sf"/>
</dbReference>
<dbReference type="SUPFAM" id="SSF50182">
    <property type="entry name" value="Sm-like ribonucleoproteins"/>
    <property type="match status" value="1"/>
</dbReference>
<dbReference type="Gene3D" id="2.30.30.100">
    <property type="match status" value="1"/>
</dbReference>